<dbReference type="InterPro" id="IPR046347">
    <property type="entry name" value="bZIP_sf"/>
</dbReference>
<comment type="caution">
    <text evidence="1">The sequence shown here is derived from an EMBL/GenBank/DDBJ whole genome shotgun (WGS) entry which is preliminary data.</text>
</comment>
<evidence type="ECO:0008006" key="3">
    <source>
        <dbReference type="Google" id="ProtNLM"/>
    </source>
</evidence>
<protein>
    <recommendedName>
        <fullName evidence="3">BZIP domain-containing protein</fullName>
    </recommendedName>
</protein>
<evidence type="ECO:0000313" key="1">
    <source>
        <dbReference type="EMBL" id="KAL1873345.1"/>
    </source>
</evidence>
<dbReference type="Gene3D" id="1.20.5.170">
    <property type="match status" value="1"/>
</dbReference>
<gene>
    <name evidence="1" type="ORF">Plec18167_006395</name>
</gene>
<evidence type="ECO:0000313" key="2">
    <source>
        <dbReference type="Proteomes" id="UP001583193"/>
    </source>
</evidence>
<sequence>MLTFPQDRTQLRRKQIREAQRAYRSRQQSLLGDLKSRVSQLENALDETRRMVDSFHGQIIQSETSPSQPQLMRTVALLCQEISTELRCSEHRYQESEKGCSYARAARRSQEFDKKLKGLLLEPSQSPPLGHEQPSLPIVSTSNSSTPEFWRFFFQSGNALLPPITTGGDSCDPWPRLTSPGHHIATVDRPIEYTTSPFTRRLFHACAKAGHQYLTNSRVTDEGMWQEFGLVLQNIPRQEIASYFGRVLKANPCTPIEDQRFPFISLGGAGNHFLPTAERAQNLHKFQSTNGVRVLASLDDWFDVNDVERYLISSGIPLSDDHSLNSLDDPLGSATTVNNTDLIISDQANIGNMPIRVDEKAVIKGMSHYIFNNAEKKTLLTLDFQD</sequence>
<accession>A0ABR3XCD6</accession>
<dbReference type="EMBL" id="JAVDPF010000022">
    <property type="protein sequence ID" value="KAL1873345.1"/>
    <property type="molecule type" value="Genomic_DNA"/>
</dbReference>
<dbReference type="CDD" id="cd14688">
    <property type="entry name" value="bZIP_YAP"/>
    <property type="match status" value="1"/>
</dbReference>
<keyword evidence="2" id="KW-1185">Reference proteome</keyword>
<proteinExistence type="predicted"/>
<dbReference type="PANTHER" id="PTHR40618:SF1">
    <property type="entry name" value="B-ZIP TRANSCRIPTION FACTOR (EUROFUNG)"/>
    <property type="match status" value="1"/>
</dbReference>
<dbReference type="SUPFAM" id="SSF57959">
    <property type="entry name" value="Leucine zipper domain"/>
    <property type="match status" value="1"/>
</dbReference>
<organism evidence="1 2">
    <name type="scientific">Paecilomyces lecythidis</name>
    <dbReference type="NCBI Taxonomy" id="3004212"/>
    <lineage>
        <taxon>Eukaryota</taxon>
        <taxon>Fungi</taxon>
        <taxon>Dikarya</taxon>
        <taxon>Ascomycota</taxon>
        <taxon>Pezizomycotina</taxon>
        <taxon>Eurotiomycetes</taxon>
        <taxon>Eurotiomycetidae</taxon>
        <taxon>Eurotiales</taxon>
        <taxon>Thermoascaceae</taxon>
        <taxon>Paecilomyces</taxon>
    </lineage>
</organism>
<dbReference type="PANTHER" id="PTHR40618">
    <property type="entry name" value="B-ZIP TRANSCRIPTION FACTOR (EUROFUNG)-RELATED"/>
    <property type="match status" value="1"/>
</dbReference>
<name>A0ABR3XCD6_9EURO</name>
<dbReference type="Proteomes" id="UP001583193">
    <property type="component" value="Unassembled WGS sequence"/>
</dbReference>
<reference evidence="1 2" key="1">
    <citation type="journal article" date="2024" name="IMA Fungus">
        <title>IMA Genome - F19 : A genome assembly and annotation guide to empower mycologists, including annotated draft genome sequences of Ceratocystis pirilliformis, Diaporthe australafricana, Fusarium ophioides, Paecilomyces lecythidis, and Sporothrix stenoceras.</title>
        <authorList>
            <person name="Aylward J."/>
            <person name="Wilson A.M."/>
            <person name="Visagie C.M."/>
            <person name="Spraker J."/>
            <person name="Barnes I."/>
            <person name="Buitendag C."/>
            <person name="Ceriani C."/>
            <person name="Del Mar Angel L."/>
            <person name="du Plessis D."/>
            <person name="Fuchs T."/>
            <person name="Gasser K."/>
            <person name="Kramer D."/>
            <person name="Li W."/>
            <person name="Munsamy K."/>
            <person name="Piso A."/>
            <person name="Price J.L."/>
            <person name="Sonnekus B."/>
            <person name="Thomas C."/>
            <person name="van der Nest A."/>
            <person name="van Dijk A."/>
            <person name="van Heerden A."/>
            <person name="van Vuuren N."/>
            <person name="Yilmaz N."/>
            <person name="Duong T.A."/>
            <person name="van der Merwe N.A."/>
            <person name="Wingfield M.J."/>
            <person name="Wingfield B.D."/>
        </authorList>
    </citation>
    <scope>NUCLEOTIDE SEQUENCE [LARGE SCALE GENOMIC DNA]</scope>
    <source>
        <strain evidence="1 2">CMW 18167</strain>
    </source>
</reference>